<name>A0A7J5YVI2_DISMA</name>
<keyword evidence="3" id="KW-1185">Reference proteome</keyword>
<evidence type="ECO:0000313" key="3">
    <source>
        <dbReference type="Proteomes" id="UP000518266"/>
    </source>
</evidence>
<gene>
    <name evidence="2" type="ORF">F7725_006104</name>
</gene>
<sequence>MLVQMAERGFLVFQQSRVFQGKMGVQVMPAYKDFLVCQALMAKKESVGARGVRGHEGPLGPAGARGGKGDPGLPGLPGPAGVQLVLMVQREIRELQVMKELQELLENWENKEKQERKDPQAHQEKQETKDQRAAEDSREKREKRGKSPTDTHIKQVCMRVMQDLSQETQVCPAPPAPLDLKESAERTVSPDTAGPEDCPV</sequence>
<organism evidence="2 3">
    <name type="scientific">Dissostichus mawsoni</name>
    <name type="common">Antarctic cod</name>
    <dbReference type="NCBI Taxonomy" id="36200"/>
    <lineage>
        <taxon>Eukaryota</taxon>
        <taxon>Metazoa</taxon>
        <taxon>Chordata</taxon>
        <taxon>Craniata</taxon>
        <taxon>Vertebrata</taxon>
        <taxon>Euteleostomi</taxon>
        <taxon>Actinopterygii</taxon>
        <taxon>Neopterygii</taxon>
        <taxon>Teleostei</taxon>
        <taxon>Neoteleostei</taxon>
        <taxon>Acanthomorphata</taxon>
        <taxon>Eupercaria</taxon>
        <taxon>Perciformes</taxon>
        <taxon>Notothenioidei</taxon>
        <taxon>Nototheniidae</taxon>
        <taxon>Dissostichus</taxon>
    </lineage>
</organism>
<reference evidence="2 3" key="1">
    <citation type="submission" date="2020-03" db="EMBL/GenBank/DDBJ databases">
        <title>Dissostichus mawsoni Genome sequencing and assembly.</title>
        <authorList>
            <person name="Park H."/>
        </authorList>
    </citation>
    <scope>NUCLEOTIDE SEQUENCE [LARGE SCALE GENOMIC DNA]</scope>
    <source>
        <strain evidence="2">DM0001</strain>
        <tissue evidence="2">Muscle</tissue>
    </source>
</reference>
<feature type="compositionally biased region" description="Basic and acidic residues" evidence="1">
    <location>
        <begin position="111"/>
        <end position="153"/>
    </location>
</feature>
<accession>A0A7J5YVI2</accession>
<proteinExistence type="predicted"/>
<feature type="compositionally biased region" description="Gly residues" evidence="1">
    <location>
        <begin position="63"/>
        <end position="72"/>
    </location>
</feature>
<dbReference type="AlphaFoldDB" id="A0A7J5YVI2"/>
<dbReference type="EMBL" id="JAAKFY010000009">
    <property type="protein sequence ID" value="KAF3852749.1"/>
    <property type="molecule type" value="Genomic_DNA"/>
</dbReference>
<protein>
    <submittedName>
        <fullName evidence="2">Uncharacterized protein</fullName>
    </submittedName>
</protein>
<feature type="region of interest" description="Disordered" evidence="1">
    <location>
        <begin position="48"/>
        <end position="76"/>
    </location>
</feature>
<comment type="caution">
    <text evidence="2">The sequence shown here is derived from an EMBL/GenBank/DDBJ whole genome shotgun (WGS) entry which is preliminary data.</text>
</comment>
<evidence type="ECO:0000313" key="2">
    <source>
        <dbReference type="EMBL" id="KAF3852749.1"/>
    </source>
</evidence>
<evidence type="ECO:0000256" key="1">
    <source>
        <dbReference type="SAM" id="MobiDB-lite"/>
    </source>
</evidence>
<feature type="region of interest" description="Disordered" evidence="1">
    <location>
        <begin position="111"/>
        <end position="200"/>
    </location>
</feature>
<dbReference type="Proteomes" id="UP000518266">
    <property type="component" value="Unassembled WGS sequence"/>
</dbReference>